<reference evidence="2 3" key="1">
    <citation type="submission" date="2018-12" db="EMBL/GenBank/DDBJ databases">
        <authorList>
            <person name="Feng G."/>
            <person name="Zhu H."/>
        </authorList>
    </citation>
    <scope>NUCLEOTIDE SEQUENCE [LARGE SCALE GENOMIC DNA]</scope>
    <source>
        <strain evidence="2 3">LMG 26000</strain>
    </source>
</reference>
<dbReference type="OrthoDB" id="875142at2"/>
<proteinExistence type="predicted"/>
<evidence type="ECO:0000313" key="2">
    <source>
        <dbReference type="EMBL" id="RSK40975.1"/>
    </source>
</evidence>
<keyword evidence="1" id="KW-0812">Transmembrane</keyword>
<dbReference type="RefSeq" id="WP_125440076.1">
    <property type="nucleotide sequence ID" value="NZ_RWIU01000007.1"/>
</dbReference>
<dbReference type="EMBL" id="RWIU01000007">
    <property type="protein sequence ID" value="RSK40975.1"/>
    <property type="molecule type" value="Genomic_DNA"/>
</dbReference>
<keyword evidence="1" id="KW-1133">Transmembrane helix</keyword>
<organism evidence="2 3">
    <name type="scientific">Hymenobacter perfusus</name>
    <dbReference type="NCBI Taxonomy" id="1236770"/>
    <lineage>
        <taxon>Bacteria</taxon>
        <taxon>Pseudomonadati</taxon>
        <taxon>Bacteroidota</taxon>
        <taxon>Cytophagia</taxon>
        <taxon>Cytophagales</taxon>
        <taxon>Hymenobacteraceae</taxon>
        <taxon>Hymenobacter</taxon>
    </lineage>
</organism>
<gene>
    <name evidence="2" type="ORF">EI293_18730</name>
</gene>
<sequence>MWYSYLLPVIGLILGGCTVYAPVQPTMPLLTEVGQAEIHASMQLSGRLEAVGAYSPAPHMLLTGAGTVGVKTGGDTYLRTRQGEFGIGGYREFGTNGLLTVIGGGGLGVTRRRTCLWGCDDVQGRTSKLFGQVGAAWELPNSWLGLTYRLAYVEFYQVSQDAVALADFGSFRHEVLLFRRQWLFGSEQWFAQSTLGLSISSLRNSSRSLAIPDRVGDARWEVAGVPTPLLSIGIGWQPAMRPKNR</sequence>
<evidence type="ECO:0000313" key="3">
    <source>
        <dbReference type="Proteomes" id="UP000270291"/>
    </source>
</evidence>
<name>A0A3R9NSR8_9BACT</name>
<keyword evidence="3" id="KW-1185">Reference proteome</keyword>
<evidence type="ECO:0000256" key="1">
    <source>
        <dbReference type="SAM" id="Phobius"/>
    </source>
</evidence>
<dbReference type="Proteomes" id="UP000270291">
    <property type="component" value="Unassembled WGS sequence"/>
</dbReference>
<comment type="caution">
    <text evidence="2">The sequence shown here is derived from an EMBL/GenBank/DDBJ whole genome shotgun (WGS) entry which is preliminary data.</text>
</comment>
<dbReference type="AlphaFoldDB" id="A0A3R9NSR8"/>
<evidence type="ECO:0008006" key="4">
    <source>
        <dbReference type="Google" id="ProtNLM"/>
    </source>
</evidence>
<feature type="transmembrane region" description="Helical" evidence="1">
    <location>
        <begin position="6"/>
        <end position="23"/>
    </location>
</feature>
<accession>A0A3R9NSR8</accession>
<protein>
    <recommendedName>
        <fullName evidence="4">DUF481 domain-containing protein</fullName>
    </recommendedName>
</protein>
<keyword evidence="1" id="KW-0472">Membrane</keyword>